<reference evidence="1" key="1">
    <citation type="submission" date="2013-03" db="EMBL/GenBank/DDBJ databases">
        <authorList>
            <person name="Harkins D.M."/>
            <person name="Durkin A.S."/>
            <person name="Brinkac L.M."/>
            <person name="Haft D.H."/>
            <person name="Selengut J.D."/>
            <person name="Sanka R."/>
            <person name="DePew J."/>
            <person name="Purushe J."/>
            <person name="Hartskeerl R.A."/>
            <person name="Ahmed A."/>
            <person name="van der Linden H."/>
            <person name="Goris M.G.A."/>
            <person name="Vinetz J.M."/>
            <person name="Sutton G.G."/>
            <person name="Nierman W.C."/>
            <person name="Fouts D.E."/>
        </authorList>
    </citation>
    <scope>NUCLEOTIDE SEQUENCE [LARGE SCALE GENOMIC DNA]</scope>
    <source>
        <strain evidence="1">LT 11-33</strain>
    </source>
</reference>
<dbReference type="STRING" id="1257025.LEP1GSC203_0491"/>
<name>N1VU65_9LEPT</name>
<keyword evidence="2" id="KW-1185">Reference proteome</keyword>
<sequence length="374" mass="41912">MNSKQKAIRITAIVHRDLTDLVVSALKRNKIHYFHMEAGRYPVLAKRGRLLFDFYQNHSIIDTPVTIFEVLSEPIAENFLLTLFRDAAELNIPGHGTVYSETVDLHSPVPIDYIFTTDEKSKAFGFSGLTGLFCILPRGSAEPIARLLLQNGVAVPTISYGTGTGLRDKLGLLRITIPKEKEILKLIVHSSDAEHAMDFIIEVGRLDLPGRGFIFEFPVGRGLLNTKVSLEGPKQAASMDQIISALDQLYGNMDWRKKSNQFRQSTRHRNYFEGVNVVLNCKEETMETALVSLRKVGVSSSTISINKLIHSQNEKNAFTPAREVANLLIPKKNLPEVLSELDELGFFGEEMEGIAYTMEIPKAFSYQSKLTKNK</sequence>
<accession>N1VU65</accession>
<dbReference type="EMBL" id="AOGW02000015">
    <property type="protein sequence ID" value="EMY60537.1"/>
    <property type="molecule type" value="Genomic_DNA"/>
</dbReference>
<proteinExistence type="predicted"/>
<dbReference type="OrthoDB" id="338669at2"/>
<dbReference type="RefSeq" id="WP_002974944.1">
    <property type="nucleotide sequence ID" value="NZ_AOGW02000015.1"/>
</dbReference>
<comment type="caution">
    <text evidence="1">The sequence shown here is derived from an EMBL/GenBank/DDBJ whole genome shotgun (WGS) entry which is preliminary data.</text>
</comment>
<protein>
    <submittedName>
        <fullName evidence="1">Uncharacterized protein</fullName>
    </submittedName>
</protein>
<organism evidence="1 2">
    <name type="scientific">Leptospira terpstrae serovar Hualin str. LT 11-33 = ATCC 700639</name>
    <dbReference type="NCBI Taxonomy" id="1257025"/>
    <lineage>
        <taxon>Bacteria</taxon>
        <taxon>Pseudomonadati</taxon>
        <taxon>Spirochaetota</taxon>
        <taxon>Spirochaetia</taxon>
        <taxon>Leptospirales</taxon>
        <taxon>Leptospiraceae</taxon>
        <taxon>Leptospira</taxon>
    </lineage>
</organism>
<evidence type="ECO:0000313" key="2">
    <source>
        <dbReference type="Proteomes" id="UP000012371"/>
    </source>
</evidence>
<dbReference type="AlphaFoldDB" id="N1VU65"/>
<evidence type="ECO:0000313" key="1">
    <source>
        <dbReference type="EMBL" id="EMY60537.1"/>
    </source>
</evidence>
<gene>
    <name evidence="1" type="ORF">LEP1GSC203_0491</name>
</gene>
<dbReference type="Proteomes" id="UP000012371">
    <property type="component" value="Unassembled WGS sequence"/>
</dbReference>
<dbReference type="InterPro" id="IPR011322">
    <property type="entry name" value="N-reg_PII-like_a/b"/>
</dbReference>
<dbReference type="SUPFAM" id="SSF54913">
    <property type="entry name" value="GlnB-like"/>
    <property type="match status" value="1"/>
</dbReference>